<dbReference type="EMBL" id="JAGSOV010000053">
    <property type="protein sequence ID" value="MCO1658260.1"/>
    <property type="molecule type" value="Genomic_DNA"/>
</dbReference>
<proteinExistence type="predicted"/>
<feature type="region of interest" description="Disordered" evidence="1">
    <location>
        <begin position="68"/>
        <end position="92"/>
    </location>
</feature>
<evidence type="ECO:0000256" key="1">
    <source>
        <dbReference type="SAM" id="MobiDB-lite"/>
    </source>
</evidence>
<name>A0ABT1A5I9_9PSEU</name>
<evidence type="ECO:0000256" key="2">
    <source>
        <dbReference type="SAM" id="Phobius"/>
    </source>
</evidence>
<evidence type="ECO:0000313" key="3">
    <source>
        <dbReference type="EMBL" id="MCO1658260.1"/>
    </source>
</evidence>
<evidence type="ECO:0000313" key="4">
    <source>
        <dbReference type="Proteomes" id="UP001165283"/>
    </source>
</evidence>
<keyword evidence="4" id="KW-1185">Reference proteome</keyword>
<accession>A0ABT1A5I9</accession>
<keyword evidence="2" id="KW-0472">Membrane</keyword>
<feature type="transmembrane region" description="Helical" evidence="2">
    <location>
        <begin position="12"/>
        <end position="31"/>
    </location>
</feature>
<keyword evidence="2" id="KW-1133">Transmembrane helix</keyword>
<comment type="caution">
    <text evidence="3">The sequence shown here is derived from an EMBL/GenBank/DDBJ whole genome shotgun (WGS) entry which is preliminary data.</text>
</comment>
<feature type="transmembrane region" description="Helical" evidence="2">
    <location>
        <begin position="43"/>
        <end position="64"/>
    </location>
</feature>
<gene>
    <name evidence="3" type="ORF">KDL28_24670</name>
</gene>
<keyword evidence="2" id="KW-0812">Transmembrane</keyword>
<dbReference type="RefSeq" id="WP_252442004.1">
    <property type="nucleotide sequence ID" value="NZ_JAGSOV010000053.1"/>
</dbReference>
<sequence>MAGQEQPLGWQLLIGLLLITVAAGGGAGYALLRGNPWYEGALIPGGSVTVVLLLSVIPRIVGLLRERKRSRDRVVAPADPPSRAGGEGAEDA</sequence>
<organism evidence="3 4">
    <name type="scientific">Pseudonocardia humida</name>
    <dbReference type="NCBI Taxonomy" id="2800819"/>
    <lineage>
        <taxon>Bacteria</taxon>
        <taxon>Bacillati</taxon>
        <taxon>Actinomycetota</taxon>
        <taxon>Actinomycetes</taxon>
        <taxon>Pseudonocardiales</taxon>
        <taxon>Pseudonocardiaceae</taxon>
        <taxon>Pseudonocardia</taxon>
    </lineage>
</organism>
<dbReference type="Proteomes" id="UP001165283">
    <property type="component" value="Unassembled WGS sequence"/>
</dbReference>
<protein>
    <submittedName>
        <fullName evidence="3">Uncharacterized protein</fullName>
    </submittedName>
</protein>
<reference evidence="3" key="1">
    <citation type="submission" date="2021-04" db="EMBL/GenBank/DDBJ databases">
        <title>Pseudonocardia sp. nov., isolated from sandy soil of mangrove forest.</title>
        <authorList>
            <person name="Zan Z."/>
            <person name="Huang R."/>
            <person name="Liu W."/>
        </authorList>
    </citation>
    <scope>NUCLEOTIDE SEQUENCE</scope>
    <source>
        <strain evidence="3">S2-4</strain>
    </source>
</reference>